<protein>
    <submittedName>
        <fullName evidence="3">Predicted DNA-binding transcriptional regulator YafY, contains an HTH and WYL domains</fullName>
    </submittedName>
</protein>
<dbReference type="Pfam" id="PF13280">
    <property type="entry name" value="WYL"/>
    <property type="match status" value="1"/>
</dbReference>
<dbReference type="AlphaFoldDB" id="A0A1N7PBE6"/>
<dbReference type="PANTHER" id="PTHR34580:SF3">
    <property type="entry name" value="PROTEIN PAFB"/>
    <property type="match status" value="1"/>
</dbReference>
<evidence type="ECO:0000313" key="3">
    <source>
        <dbReference type="EMBL" id="SIT07827.1"/>
    </source>
</evidence>
<dbReference type="OrthoDB" id="9807255at2"/>
<reference evidence="4" key="1">
    <citation type="submission" date="2017-01" db="EMBL/GenBank/DDBJ databases">
        <authorList>
            <person name="Varghese N."/>
            <person name="Submissions S."/>
        </authorList>
    </citation>
    <scope>NUCLEOTIDE SEQUENCE [LARGE SCALE GENOMIC DNA]</scope>
    <source>
        <strain evidence="4">DSM 24913</strain>
    </source>
</reference>
<gene>
    <name evidence="3" type="ORF">SAMN05421686_10967</name>
</gene>
<keyword evidence="4" id="KW-1185">Reference proteome</keyword>
<proteinExistence type="predicted"/>
<feature type="domain" description="WYL" evidence="1">
    <location>
        <begin position="161"/>
        <end position="226"/>
    </location>
</feature>
<name>A0A1N7PBE6_9GAMM</name>
<dbReference type="GO" id="GO:0003677">
    <property type="term" value="F:DNA binding"/>
    <property type="evidence" value="ECO:0007669"/>
    <property type="project" value="UniProtKB-KW"/>
</dbReference>
<dbReference type="InterPro" id="IPR057727">
    <property type="entry name" value="WCX_dom"/>
</dbReference>
<dbReference type="Pfam" id="PF25583">
    <property type="entry name" value="WCX"/>
    <property type="match status" value="1"/>
</dbReference>
<organism evidence="3 4">
    <name type="scientific">Thalassolituus maritimus</name>
    <dbReference type="NCBI Taxonomy" id="484498"/>
    <lineage>
        <taxon>Bacteria</taxon>
        <taxon>Pseudomonadati</taxon>
        <taxon>Pseudomonadota</taxon>
        <taxon>Gammaproteobacteria</taxon>
        <taxon>Oceanospirillales</taxon>
        <taxon>Oceanospirillaceae</taxon>
        <taxon>Thalassolituus</taxon>
    </lineage>
</organism>
<dbReference type="EMBL" id="FTOH01000009">
    <property type="protein sequence ID" value="SIT07827.1"/>
    <property type="molecule type" value="Genomic_DNA"/>
</dbReference>
<feature type="domain" description="WCX" evidence="2">
    <location>
        <begin position="257"/>
        <end position="333"/>
    </location>
</feature>
<evidence type="ECO:0000313" key="4">
    <source>
        <dbReference type="Proteomes" id="UP000185639"/>
    </source>
</evidence>
<dbReference type="PANTHER" id="PTHR34580">
    <property type="match status" value="1"/>
</dbReference>
<dbReference type="InterPro" id="IPR051534">
    <property type="entry name" value="CBASS_pafABC_assoc_protein"/>
</dbReference>
<keyword evidence="3" id="KW-0238">DNA-binding</keyword>
<dbReference type="STRING" id="484498.SAMN05421686_10967"/>
<dbReference type="Proteomes" id="UP000185639">
    <property type="component" value="Unassembled WGS sequence"/>
</dbReference>
<dbReference type="InterPro" id="IPR026881">
    <property type="entry name" value="WYL_dom"/>
</dbReference>
<evidence type="ECO:0000259" key="2">
    <source>
        <dbReference type="Pfam" id="PF25583"/>
    </source>
</evidence>
<sequence length="337" mass="38735">MVCIATTKTQKAEQRTNMASSDLIQRLHRLFSEQTTGLNTMMLAAETGVGPAELQSALQQLKSDYNAPLEYDNDSRTYRYRKTQEQSFELPGLQLTATELRGLAIVLNILNDLNPGQGSSELNRIHEQVSRLTEERGVDLSELTQRIRILSATRRPVNQNIYQQVSDALFARKQLHIHYVASDQSLSERNVSPQTLVYYRDHWYLDAWCHKRQQLRTFMLSRINSAYQTNEGAKEFEQSELNDHFHNSYGIFSGGEQHTAELIFMPGAAHLVAQQQWHPDAKGQWKGGEYHLSLPYNDQRELLRDMLSYAPNVIITAPEDLKAAYRKRLQEALNRNL</sequence>
<accession>A0A1N7PBE6</accession>
<dbReference type="PROSITE" id="PS52050">
    <property type="entry name" value="WYL"/>
    <property type="match status" value="1"/>
</dbReference>
<evidence type="ECO:0000259" key="1">
    <source>
        <dbReference type="Pfam" id="PF13280"/>
    </source>
</evidence>